<proteinExistence type="predicted"/>
<dbReference type="OrthoDB" id="2411218at2759"/>
<sequence length="484" mass="56218">MRTLWLILSKKSKLFASQGSYLEENKNNFVHFDANKLTLWKVDIPILTENDKLKILNDNTESSQKIDIEQYLGVISFFIRLRKRKLGDSDEENRNRGKRKEYPPESKEGRDSLLVISGERLNMITKFVEKNRVVFCAVLHHKARLLSVRRTETISLNTTMLVYISDKEQVDEKLFGRMSNYALYFWSKVKALTSSESNKNIHILLLGAYNPTLANEVTPVKFSNSDTLSLKALLLTKEELNYGALTVEMMRYLVLSNPRSNIIIGSHAFYWIDNWNPITEEADFIHNKLLISRVRSFFPDSDPIAKNFVRTSLFAVDSGQIRFTAPIMRIVLSHHLFTTSCVKSSTYTTNFGEFLTRTIERFNPFRLSESFGRGSDANSHLFERSCQMEWYRTATTVVPVGTSISTDVSPVFGSDRFLYFYVNGELCWEIELTREGDRLKEHAERLEQDGEYADIPLKDWAIIDFRYHTKPVRDLKSNFWYIDN</sequence>
<protein>
    <submittedName>
        <fullName evidence="1">6197_t:CDS:1</fullName>
    </submittedName>
</protein>
<reference evidence="1" key="1">
    <citation type="submission" date="2021-06" db="EMBL/GenBank/DDBJ databases">
        <authorList>
            <person name="Kallberg Y."/>
            <person name="Tangrot J."/>
            <person name="Rosling A."/>
        </authorList>
    </citation>
    <scope>NUCLEOTIDE SEQUENCE</scope>
    <source>
        <strain evidence="1">MT106</strain>
    </source>
</reference>
<dbReference type="EMBL" id="CAJVPL010000722">
    <property type="protein sequence ID" value="CAG8524450.1"/>
    <property type="molecule type" value="Genomic_DNA"/>
</dbReference>
<keyword evidence="2" id="KW-1185">Reference proteome</keyword>
<evidence type="ECO:0000313" key="1">
    <source>
        <dbReference type="EMBL" id="CAG8524450.1"/>
    </source>
</evidence>
<name>A0A9N9FC28_9GLOM</name>
<comment type="caution">
    <text evidence="1">The sequence shown here is derived from an EMBL/GenBank/DDBJ whole genome shotgun (WGS) entry which is preliminary data.</text>
</comment>
<evidence type="ECO:0000313" key="2">
    <source>
        <dbReference type="Proteomes" id="UP000789831"/>
    </source>
</evidence>
<gene>
    <name evidence="1" type="ORF">AGERDE_LOCUS5405</name>
</gene>
<dbReference type="AlphaFoldDB" id="A0A9N9FC28"/>
<organism evidence="1 2">
    <name type="scientific">Ambispora gerdemannii</name>
    <dbReference type="NCBI Taxonomy" id="144530"/>
    <lineage>
        <taxon>Eukaryota</taxon>
        <taxon>Fungi</taxon>
        <taxon>Fungi incertae sedis</taxon>
        <taxon>Mucoromycota</taxon>
        <taxon>Glomeromycotina</taxon>
        <taxon>Glomeromycetes</taxon>
        <taxon>Archaeosporales</taxon>
        <taxon>Ambisporaceae</taxon>
        <taxon>Ambispora</taxon>
    </lineage>
</organism>
<accession>A0A9N9FC28</accession>
<dbReference type="Proteomes" id="UP000789831">
    <property type="component" value="Unassembled WGS sequence"/>
</dbReference>